<protein>
    <submittedName>
        <fullName evidence="1">Uncharacterized protein</fullName>
    </submittedName>
</protein>
<organism evidence="1">
    <name type="scientific">hydrocarbon metagenome</name>
    <dbReference type="NCBI Taxonomy" id="938273"/>
    <lineage>
        <taxon>unclassified sequences</taxon>
        <taxon>metagenomes</taxon>
        <taxon>ecological metagenomes</taxon>
    </lineage>
</organism>
<proteinExistence type="predicted"/>
<dbReference type="AlphaFoldDB" id="A0A0W8FCJ8"/>
<dbReference type="SUPFAM" id="SSF48452">
    <property type="entry name" value="TPR-like"/>
    <property type="match status" value="1"/>
</dbReference>
<gene>
    <name evidence="1" type="ORF">ASZ90_011687</name>
</gene>
<dbReference type="Pfam" id="PF13431">
    <property type="entry name" value="TPR_17"/>
    <property type="match status" value="1"/>
</dbReference>
<dbReference type="InterPro" id="IPR011990">
    <property type="entry name" value="TPR-like_helical_dom_sf"/>
</dbReference>
<dbReference type="EMBL" id="LNQE01001373">
    <property type="protein sequence ID" value="KUG18601.1"/>
    <property type="molecule type" value="Genomic_DNA"/>
</dbReference>
<dbReference type="InterPro" id="IPR019734">
    <property type="entry name" value="TPR_rpt"/>
</dbReference>
<sequence>MDPSKNADTIEGKTVEDWLEQGIKFLNLSQLNEALQAFNMALQLDPQNSQVWANKAIVLCLLGKLDEHINALNKVSQEDAAYVISEIRRTGRWFLSPIYSKETKLGSQEYDVWRKKGDAIFNKYDEPKEAHELHWPSEFQSIAKKKLVQPG</sequence>
<accession>A0A0W8FCJ8</accession>
<evidence type="ECO:0000313" key="1">
    <source>
        <dbReference type="EMBL" id="KUG18601.1"/>
    </source>
</evidence>
<name>A0A0W8FCJ8_9ZZZZ</name>
<dbReference type="SMART" id="SM00028">
    <property type="entry name" value="TPR"/>
    <property type="match status" value="2"/>
</dbReference>
<reference evidence="1" key="1">
    <citation type="journal article" date="2015" name="Proc. Natl. Acad. Sci. U.S.A.">
        <title>Networks of energetic and metabolic interactions define dynamics in microbial communities.</title>
        <authorList>
            <person name="Embree M."/>
            <person name="Liu J.K."/>
            <person name="Al-Bassam M.M."/>
            <person name="Zengler K."/>
        </authorList>
    </citation>
    <scope>NUCLEOTIDE SEQUENCE</scope>
</reference>
<dbReference type="PROSITE" id="PS50005">
    <property type="entry name" value="TPR"/>
    <property type="match status" value="1"/>
</dbReference>
<comment type="caution">
    <text evidence="1">The sequence shown here is derived from an EMBL/GenBank/DDBJ whole genome shotgun (WGS) entry which is preliminary data.</text>
</comment>
<dbReference type="Gene3D" id="1.25.40.10">
    <property type="entry name" value="Tetratricopeptide repeat domain"/>
    <property type="match status" value="1"/>
</dbReference>